<keyword evidence="6 7" id="KW-0315">Glutamine amidotransferase</keyword>
<evidence type="ECO:0000313" key="11">
    <source>
        <dbReference type="Proteomes" id="UP000648722"/>
    </source>
</evidence>
<dbReference type="SUPFAM" id="SSF53271">
    <property type="entry name" value="PRTase-like"/>
    <property type="match status" value="1"/>
</dbReference>
<dbReference type="Pfam" id="PF13522">
    <property type="entry name" value="GATase_6"/>
    <property type="match status" value="1"/>
</dbReference>
<dbReference type="InterPro" id="IPR017932">
    <property type="entry name" value="GATase_2_dom"/>
</dbReference>
<dbReference type="EC" id="2.4.2.14" evidence="7"/>
<gene>
    <name evidence="7 10" type="primary">purF</name>
    <name evidence="10" type="ORF">GCM10007420_20720</name>
</gene>
<dbReference type="SUPFAM" id="SSF56235">
    <property type="entry name" value="N-terminal nucleophile aminohydrolases (Ntn hydrolases)"/>
    <property type="match status" value="1"/>
</dbReference>
<keyword evidence="3 7" id="KW-0328">Glycosyltransferase</keyword>
<comment type="function">
    <text evidence="7">Catalyzes the formation of phosphoribosylamine from phosphoribosylpyrophosphate (PRPP) and glutamine.</text>
</comment>
<feature type="binding site" evidence="7">
    <location>
        <position position="305"/>
    </location>
    <ligand>
        <name>Mg(2+)</name>
        <dbReference type="ChEBI" id="CHEBI:18420"/>
    </ligand>
</feature>
<dbReference type="Proteomes" id="UP000648722">
    <property type="component" value="Unassembled WGS sequence"/>
</dbReference>
<comment type="cofactor">
    <cofactor evidence="7">
        <name>Mg(2+)</name>
        <dbReference type="ChEBI" id="CHEBI:18420"/>
    </cofactor>
    <text evidence="7">Binds 1 Mg(2+) ion per subunit.</text>
</comment>
<proteinExistence type="inferred from homology"/>
<dbReference type="CDD" id="cd06223">
    <property type="entry name" value="PRTases_typeI"/>
    <property type="match status" value="1"/>
</dbReference>
<dbReference type="EMBL" id="BMFS01000009">
    <property type="protein sequence ID" value="GGH04150.1"/>
    <property type="molecule type" value="Genomic_DNA"/>
</dbReference>
<dbReference type="InterPro" id="IPR035584">
    <property type="entry name" value="PurF_N"/>
</dbReference>
<comment type="pathway">
    <text evidence="1 7 8">Purine metabolism; IMP biosynthesis via de novo pathway; N(1)-(5-phospho-D-ribosyl)glycinamide from 5-phospho-alpha-D-ribose 1-diphosphate: step 1/2.</text>
</comment>
<dbReference type="NCBIfam" id="TIGR01134">
    <property type="entry name" value="purF"/>
    <property type="match status" value="1"/>
</dbReference>
<protein>
    <recommendedName>
        <fullName evidence="7">Amidophosphoribosyltransferase</fullName>
        <shortName evidence="7">ATase</shortName>
        <ecNumber evidence="7">2.4.2.14</ecNumber>
    </recommendedName>
    <alternativeName>
        <fullName evidence="7">Glutamine phosphoribosylpyrophosphate amidotransferase</fullName>
        <shortName evidence="7">GPATase</shortName>
    </alternativeName>
</protein>
<comment type="caution">
    <text evidence="10">The sequence shown here is derived from an EMBL/GenBank/DDBJ whole genome shotgun (WGS) entry which is preliminary data.</text>
</comment>
<evidence type="ECO:0000313" key="10">
    <source>
        <dbReference type="EMBL" id="GGH04150.1"/>
    </source>
</evidence>
<dbReference type="PIRSF" id="PIRSF000485">
    <property type="entry name" value="Amd_phspho_trans"/>
    <property type="match status" value="1"/>
</dbReference>
<dbReference type="InterPro" id="IPR005854">
    <property type="entry name" value="PurF"/>
</dbReference>
<evidence type="ECO:0000256" key="6">
    <source>
        <dbReference type="ARBA" id="ARBA00022962"/>
    </source>
</evidence>
<keyword evidence="4 7" id="KW-0808">Transferase</keyword>
<dbReference type="HAMAP" id="MF_01931">
    <property type="entry name" value="PurF"/>
    <property type="match status" value="1"/>
</dbReference>
<comment type="caution">
    <text evidence="7">Lacks conserved residue(s) required for the propagation of feature annotation.</text>
</comment>
<feature type="binding site" evidence="7">
    <location>
        <position position="368"/>
    </location>
    <ligand>
        <name>Mg(2+)</name>
        <dbReference type="ChEBI" id="CHEBI:18420"/>
    </ligand>
</feature>
<accession>A0ABQ1XV93</accession>
<evidence type="ECO:0000256" key="8">
    <source>
        <dbReference type="PIRNR" id="PIRNR000485"/>
    </source>
</evidence>
<keyword evidence="7" id="KW-0479">Metal-binding</keyword>
<keyword evidence="5 7" id="KW-0658">Purine biosynthesis</keyword>
<dbReference type="InterPro" id="IPR029055">
    <property type="entry name" value="Ntn_hydrolases_N"/>
</dbReference>
<dbReference type="CDD" id="cd00715">
    <property type="entry name" value="GPATase_N"/>
    <property type="match status" value="1"/>
</dbReference>
<dbReference type="PROSITE" id="PS51278">
    <property type="entry name" value="GATASE_TYPE_2"/>
    <property type="match status" value="1"/>
</dbReference>
<evidence type="ECO:0000256" key="3">
    <source>
        <dbReference type="ARBA" id="ARBA00022676"/>
    </source>
</evidence>
<reference evidence="11" key="1">
    <citation type="journal article" date="2019" name="Int. J. Syst. Evol. Microbiol.">
        <title>The Global Catalogue of Microorganisms (GCM) 10K type strain sequencing project: providing services to taxonomists for standard genome sequencing and annotation.</title>
        <authorList>
            <consortium name="The Broad Institute Genomics Platform"/>
            <consortium name="The Broad Institute Genome Sequencing Center for Infectious Disease"/>
            <person name="Wu L."/>
            <person name="Ma J."/>
        </authorList>
    </citation>
    <scope>NUCLEOTIDE SEQUENCE [LARGE SCALE GENOMIC DNA]</scope>
    <source>
        <strain evidence="11">CGMCC 1.12766</strain>
    </source>
</reference>
<evidence type="ECO:0000256" key="7">
    <source>
        <dbReference type="HAMAP-Rule" id="MF_01931"/>
    </source>
</evidence>
<dbReference type="Gene3D" id="3.60.20.10">
    <property type="entry name" value="Glutamine Phosphoribosylpyrophosphate, subunit 1, domain 1"/>
    <property type="match status" value="1"/>
</dbReference>
<dbReference type="PANTHER" id="PTHR11907">
    <property type="entry name" value="AMIDOPHOSPHORIBOSYLTRANSFERASE"/>
    <property type="match status" value="1"/>
</dbReference>
<feature type="active site" description="Nucleophile" evidence="7">
    <location>
        <position position="23"/>
    </location>
</feature>
<name>A0ABQ1XV93_9PROT</name>
<sequence length="492" mass="53441">MPASPPLPTLTYDPIADRAREECGVFGVRGADKAAVLAAFGLQALQHRGQEACGITSYDNGRFHSERHQGLVADHFTDPARLDQLAGSMAIGHVRYSTSGAPVLRNVQPLYADVRGGGLAIAHNGNLTNARILREELVQAGAIFQSTSDTEVVLQLAARSRKTKSADRLLHALKQVEGAFALVAISNDKLIGARDPFGIRPLVMGELEGAVILASETCALDMIGARLIREIEPGEAVIISDNGIESVRYAPVRPPRPCAFEYIYFARPDSVIAGRSVYEARKRMGQRLAQETPADIDVVVPVPDSGIAAALGYAETIGKPFDLGIIRAHFVGRTFIQPTQAKRDLGVKRKHAANAAVLKGKRVLLIDDSIVRGTTSKKIVRMVREAGATEVHFRSACPPITHPDFYGIDMPMREELMAASHDPERMRVLLECDSLGFLSVEGLYWAVCDAPRNPAQPQLADHYFTGEYPTRLADRDRASSAKDQQLSLLVDA</sequence>
<dbReference type="InterPro" id="IPR000836">
    <property type="entry name" value="PRTase_dom"/>
</dbReference>
<comment type="catalytic activity">
    <reaction evidence="7 8">
        <text>5-phospho-beta-D-ribosylamine + L-glutamate + diphosphate = 5-phospho-alpha-D-ribose 1-diphosphate + L-glutamine + H2O</text>
        <dbReference type="Rhea" id="RHEA:14905"/>
        <dbReference type="ChEBI" id="CHEBI:15377"/>
        <dbReference type="ChEBI" id="CHEBI:29985"/>
        <dbReference type="ChEBI" id="CHEBI:33019"/>
        <dbReference type="ChEBI" id="CHEBI:58017"/>
        <dbReference type="ChEBI" id="CHEBI:58359"/>
        <dbReference type="ChEBI" id="CHEBI:58681"/>
        <dbReference type="EC" id="2.4.2.14"/>
    </reaction>
</comment>
<evidence type="ECO:0000256" key="2">
    <source>
        <dbReference type="ARBA" id="ARBA00010138"/>
    </source>
</evidence>
<evidence type="ECO:0000256" key="5">
    <source>
        <dbReference type="ARBA" id="ARBA00022755"/>
    </source>
</evidence>
<keyword evidence="11" id="KW-1185">Reference proteome</keyword>
<dbReference type="RefSeq" id="WP_188452509.1">
    <property type="nucleotide sequence ID" value="NZ_BMFS01000009.1"/>
</dbReference>
<keyword evidence="7" id="KW-0460">Magnesium</keyword>
<evidence type="ECO:0000256" key="1">
    <source>
        <dbReference type="ARBA" id="ARBA00005209"/>
    </source>
</evidence>
<feature type="binding site" evidence="7">
    <location>
        <position position="367"/>
    </location>
    <ligand>
        <name>Mg(2+)</name>
        <dbReference type="ChEBI" id="CHEBI:18420"/>
    </ligand>
</feature>
<organism evidence="10 11">
    <name type="scientific">Glycocaulis albus</name>
    <dbReference type="NCBI Taxonomy" id="1382801"/>
    <lineage>
        <taxon>Bacteria</taxon>
        <taxon>Pseudomonadati</taxon>
        <taxon>Pseudomonadota</taxon>
        <taxon>Alphaproteobacteria</taxon>
        <taxon>Maricaulales</taxon>
        <taxon>Maricaulaceae</taxon>
        <taxon>Glycocaulis</taxon>
    </lineage>
</organism>
<feature type="domain" description="Glutamine amidotransferase type-2" evidence="9">
    <location>
        <begin position="23"/>
        <end position="242"/>
    </location>
</feature>
<dbReference type="Pfam" id="PF00156">
    <property type="entry name" value="Pribosyltran"/>
    <property type="match status" value="1"/>
</dbReference>
<dbReference type="Gene3D" id="3.40.50.2020">
    <property type="match status" value="1"/>
</dbReference>
<dbReference type="InterPro" id="IPR029057">
    <property type="entry name" value="PRTase-like"/>
</dbReference>
<comment type="similarity">
    <text evidence="2 7 8">In the C-terminal section; belongs to the purine/pyrimidine phosphoribosyltransferase family.</text>
</comment>
<evidence type="ECO:0000259" key="9">
    <source>
        <dbReference type="PROSITE" id="PS51278"/>
    </source>
</evidence>
<evidence type="ECO:0000256" key="4">
    <source>
        <dbReference type="ARBA" id="ARBA00022679"/>
    </source>
</evidence>